<dbReference type="OrthoDB" id="2898516at2"/>
<keyword evidence="1" id="KW-0812">Transmembrane</keyword>
<organism evidence="2 3">
    <name type="scientific">Streptomyces triticagri</name>
    <dbReference type="NCBI Taxonomy" id="2293568"/>
    <lineage>
        <taxon>Bacteria</taxon>
        <taxon>Bacillati</taxon>
        <taxon>Actinomycetota</taxon>
        <taxon>Actinomycetes</taxon>
        <taxon>Kitasatosporales</taxon>
        <taxon>Streptomycetaceae</taxon>
        <taxon>Streptomyces</taxon>
    </lineage>
</organism>
<reference evidence="2 3" key="1">
    <citation type="submission" date="2018-08" db="EMBL/GenBank/DDBJ databases">
        <title>Isolation, diversity and antifungal activity of Actinobacteria from wheat.</title>
        <authorList>
            <person name="Han C."/>
        </authorList>
    </citation>
    <scope>NUCLEOTIDE SEQUENCE [LARGE SCALE GENOMIC DNA]</scope>
    <source>
        <strain evidence="2 3">NEAU-YY421</strain>
    </source>
</reference>
<comment type="caution">
    <text evidence="2">The sequence shown here is derived from an EMBL/GenBank/DDBJ whole genome shotgun (WGS) entry which is preliminary data.</text>
</comment>
<keyword evidence="1" id="KW-1133">Transmembrane helix</keyword>
<sequence length="140" mass="14466">MSSEASVPLAVRLRGLDRRLVAFLVAVALVRPLFSMAGWSEALGKPATPLLLTFGISVVWIVVVGLSRAADPLLTAVAAGVGYAVAVLVLSGVLSPLVAGELRGPLAQPFAIVPLFVVNALWGAVCGVCATGVRRLRTPR</sequence>
<evidence type="ECO:0000313" key="2">
    <source>
        <dbReference type="EMBL" id="RFU85158.1"/>
    </source>
</evidence>
<keyword evidence="1" id="KW-0472">Membrane</keyword>
<gene>
    <name evidence="2" type="ORF">DY218_19000</name>
</gene>
<proteinExistence type="predicted"/>
<dbReference type="EMBL" id="QUAK01000102">
    <property type="protein sequence ID" value="RFU85158.1"/>
    <property type="molecule type" value="Genomic_DNA"/>
</dbReference>
<dbReference type="AlphaFoldDB" id="A0A372M2L6"/>
<feature type="transmembrane region" description="Helical" evidence="1">
    <location>
        <begin position="110"/>
        <end position="133"/>
    </location>
</feature>
<evidence type="ECO:0000313" key="3">
    <source>
        <dbReference type="Proteomes" id="UP000263094"/>
    </source>
</evidence>
<feature type="transmembrane region" description="Helical" evidence="1">
    <location>
        <begin position="46"/>
        <end position="66"/>
    </location>
</feature>
<dbReference type="RefSeq" id="WP_128557256.1">
    <property type="nucleotide sequence ID" value="NZ_QUAK01000102.1"/>
</dbReference>
<dbReference type="Proteomes" id="UP000263094">
    <property type="component" value="Unassembled WGS sequence"/>
</dbReference>
<feature type="transmembrane region" description="Helical" evidence="1">
    <location>
        <begin position="20"/>
        <end position="40"/>
    </location>
</feature>
<evidence type="ECO:0000256" key="1">
    <source>
        <dbReference type="SAM" id="Phobius"/>
    </source>
</evidence>
<protein>
    <submittedName>
        <fullName evidence="2">Uncharacterized protein</fullName>
    </submittedName>
</protein>
<keyword evidence="3" id="KW-1185">Reference proteome</keyword>
<name>A0A372M2L6_9ACTN</name>
<accession>A0A372M2L6</accession>
<feature type="transmembrane region" description="Helical" evidence="1">
    <location>
        <begin position="73"/>
        <end position="98"/>
    </location>
</feature>